<name>A0A9P9IRD1_9PLEO</name>
<evidence type="ECO:0000256" key="1">
    <source>
        <dbReference type="SAM" id="Coils"/>
    </source>
</evidence>
<evidence type="ECO:0000313" key="4">
    <source>
        <dbReference type="Proteomes" id="UP000700596"/>
    </source>
</evidence>
<dbReference type="EMBL" id="JAGMWT010000004">
    <property type="protein sequence ID" value="KAH7130352.1"/>
    <property type="molecule type" value="Genomic_DNA"/>
</dbReference>
<feature type="region of interest" description="Disordered" evidence="2">
    <location>
        <begin position="280"/>
        <end position="309"/>
    </location>
</feature>
<organism evidence="3 4">
    <name type="scientific">Dendryphion nanum</name>
    <dbReference type="NCBI Taxonomy" id="256645"/>
    <lineage>
        <taxon>Eukaryota</taxon>
        <taxon>Fungi</taxon>
        <taxon>Dikarya</taxon>
        <taxon>Ascomycota</taxon>
        <taxon>Pezizomycotina</taxon>
        <taxon>Dothideomycetes</taxon>
        <taxon>Pleosporomycetidae</taxon>
        <taxon>Pleosporales</taxon>
        <taxon>Torulaceae</taxon>
        <taxon>Dendryphion</taxon>
    </lineage>
</organism>
<dbReference type="OrthoDB" id="3786084at2759"/>
<feature type="compositionally biased region" description="Basic residues" evidence="2">
    <location>
        <begin position="395"/>
        <end position="407"/>
    </location>
</feature>
<feature type="region of interest" description="Disordered" evidence="2">
    <location>
        <begin position="610"/>
        <end position="699"/>
    </location>
</feature>
<evidence type="ECO:0000256" key="2">
    <source>
        <dbReference type="SAM" id="MobiDB-lite"/>
    </source>
</evidence>
<feature type="compositionally biased region" description="Low complexity" evidence="2">
    <location>
        <begin position="531"/>
        <end position="559"/>
    </location>
</feature>
<keyword evidence="1" id="KW-0175">Coiled coil</keyword>
<dbReference type="AlphaFoldDB" id="A0A9P9IRD1"/>
<feature type="compositionally biased region" description="Polar residues" evidence="2">
    <location>
        <begin position="373"/>
        <end position="382"/>
    </location>
</feature>
<feature type="compositionally biased region" description="Basic and acidic residues" evidence="2">
    <location>
        <begin position="677"/>
        <end position="686"/>
    </location>
</feature>
<feature type="region of interest" description="Disordered" evidence="2">
    <location>
        <begin position="316"/>
        <end position="335"/>
    </location>
</feature>
<evidence type="ECO:0000313" key="3">
    <source>
        <dbReference type="EMBL" id="KAH7130352.1"/>
    </source>
</evidence>
<feature type="compositionally biased region" description="Polar residues" evidence="2">
    <location>
        <begin position="610"/>
        <end position="621"/>
    </location>
</feature>
<gene>
    <name evidence="3" type="ORF">B0J11DRAFT_250496</name>
</gene>
<dbReference type="Proteomes" id="UP000700596">
    <property type="component" value="Unassembled WGS sequence"/>
</dbReference>
<sequence length="803" mass="88069">MVSTRRGKGQSDQSAQQDAFSAPAAKPRKARKAVVTNGDAVNNPKPTGARRLRSDKEAASPLQTLEEPPRKRTAKTPKAEVIVAPPKEEDVFEEEDTGLFFRESFQKTVQSPPRLPVTVKSEPSAIDLPVTVDASTSTGDFAVDAATNTDPQPECFCVSAWTLHRATAERDNLRKEVLRYRGEVRDLTAHHDKLKETHESLIDELELLKKEQWSSNAQIRKLERAVADKTSLINFLNTDKTNLRNQLDAMRENTQQLLRTRHSKSPIAVSELTGEELLERIENRRRPNPRRSSTTQQNGTYDGGEDAMIGIDRSSATPAATATPATEAEYNTPRSAGWGFKSFFGRIIPSAFRSSTPAPPIVAPPATAPPRPLNSNEIQELNDSLVHIDTPSRKPVPKSRSKPKRSKTSSSKRIIPNQRAIITRVTQNVKPEQKSGAIEWAKKQAEVLAAQGSLGDKRKRLENPLKLKDVHAIPSSLPWQSGSYGLLDDFWGDESDEDVDAPEWYKLEQLANEPPAKRQRVRAEQEEDSSMMDTASSSMNGAATSSRRRATSNSMMRTSPHASTETLTCSPKSINPRPSVIPSPMFMNPVMHRSGDNVFDEQIEQSPQTDFISGSFSIPNESSDEEDQEQANGSSSPWTQAPPPAPAPAHASLPTPITATPSVPAMSAETFFPPSDPVKDARKEAMRYTPAKPSGLRNVISQSPIPGSLHSKLSQAKALSYPDGLDVDDAELDALVNATFVPNQVPSAQFAWNPPPIADHIFKDDAEMMELIKNAPNLTGNEPWALEMRAGLAAAAAQCKPLF</sequence>
<feature type="compositionally biased region" description="Polar residues" evidence="2">
    <location>
        <begin position="560"/>
        <end position="573"/>
    </location>
</feature>
<feature type="region of interest" description="Disordered" evidence="2">
    <location>
        <begin position="1"/>
        <end position="79"/>
    </location>
</feature>
<comment type="caution">
    <text evidence="3">The sequence shown here is derived from an EMBL/GenBank/DDBJ whole genome shotgun (WGS) entry which is preliminary data.</text>
</comment>
<feature type="compositionally biased region" description="Pro residues" evidence="2">
    <location>
        <begin position="357"/>
        <end position="372"/>
    </location>
</feature>
<feature type="compositionally biased region" description="Low complexity" evidence="2">
    <location>
        <begin position="316"/>
        <end position="329"/>
    </location>
</feature>
<reference evidence="3" key="1">
    <citation type="journal article" date="2021" name="Nat. Commun.">
        <title>Genetic determinants of endophytism in the Arabidopsis root mycobiome.</title>
        <authorList>
            <person name="Mesny F."/>
            <person name="Miyauchi S."/>
            <person name="Thiergart T."/>
            <person name="Pickel B."/>
            <person name="Atanasova L."/>
            <person name="Karlsson M."/>
            <person name="Huettel B."/>
            <person name="Barry K.W."/>
            <person name="Haridas S."/>
            <person name="Chen C."/>
            <person name="Bauer D."/>
            <person name="Andreopoulos W."/>
            <person name="Pangilinan J."/>
            <person name="LaButti K."/>
            <person name="Riley R."/>
            <person name="Lipzen A."/>
            <person name="Clum A."/>
            <person name="Drula E."/>
            <person name="Henrissat B."/>
            <person name="Kohler A."/>
            <person name="Grigoriev I.V."/>
            <person name="Martin F.M."/>
            <person name="Hacquard S."/>
        </authorList>
    </citation>
    <scope>NUCLEOTIDE SEQUENCE</scope>
    <source>
        <strain evidence="3">MPI-CAGE-CH-0243</strain>
    </source>
</reference>
<accession>A0A9P9IRD1</accession>
<feature type="region of interest" description="Disordered" evidence="2">
    <location>
        <begin position="354"/>
        <end position="415"/>
    </location>
</feature>
<proteinExistence type="predicted"/>
<keyword evidence="4" id="KW-1185">Reference proteome</keyword>
<feature type="compositionally biased region" description="Low complexity" evidence="2">
    <location>
        <begin position="10"/>
        <end position="25"/>
    </location>
</feature>
<feature type="coiled-coil region" evidence="1">
    <location>
        <begin position="163"/>
        <end position="260"/>
    </location>
</feature>
<protein>
    <submittedName>
        <fullName evidence="3">Uncharacterized protein</fullName>
    </submittedName>
</protein>
<feature type="region of interest" description="Disordered" evidence="2">
    <location>
        <begin position="507"/>
        <end position="581"/>
    </location>
</feature>